<comment type="cofactor">
    <cofactor evidence="1">
        <name>FMN</name>
        <dbReference type="ChEBI" id="CHEBI:58210"/>
    </cofactor>
</comment>
<dbReference type="InterPro" id="IPR005025">
    <property type="entry name" value="FMN_Rdtase-like_dom"/>
</dbReference>
<keyword evidence="4" id="KW-0288">FMN</keyword>
<dbReference type="AlphaFoldDB" id="A0A9Q4KPQ1"/>
<comment type="similarity">
    <text evidence="5">Belongs to the SsuE family. Isf subfamily.</text>
</comment>
<sequence length="301" mass="33390">MIPETRLEKRVVQTAQGDFFVTLVCGDYTHLYPGMERYGVRVSDALGHPVTQFFTNTYEYTPAMGLDAKSAAIKQADEWVEEFADHPIDMVEYFRRLHPRCLPAAEAVDVVIIQGSPRPDGNSGQVARWAASEVVRLGGTVQVIYPDDMNIHPCIGCYQCYNTGFCTFSDDMDEVFALVQRCGVLVVCAPVYSCSVPGALKVLIDRFQAYHAHRNLMGEDDTKSQAGLFFGVCGREGDANFRPLRDIATAFFATAGIPLTGSVWADGMDTKRDIRRVPGFAAEVRDCVRQALQKTEYNGED</sequence>
<keyword evidence="8" id="KW-1185">Reference proteome</keyword>
<evidence type="ECO:0000313" key="8">
    <source>
        <dbReference type="Proteomes" id="UP001143747"/>
    </source>
</evidence>
<accession>A0A9Q4KPQ1</accession>
<dbReference type="GO" id="GO:0016491">
    <property type="term" value="F:oxidoreductase activity"/>
    <property type="evidence" value="ECO:0007669"/>
    <property type="project" value="InterPro"/>
</dbReference>
<protein>
    <submittedName>
        <fullName evidence="7">Flavodoxin family protein</fullName>
    </submittedName>
</protein>
<dbReference type="Gene3D" id="3.40.50.360">
    <property type="match status" value="1"/>
</dbReference>
<dbReference type="EMBL" id="JAKELO010000002">
    <property type="protein sequence ID" value="MDE4908283.1"/>
    <property type="molecule type" value="Genomic_DNA"/>
</dbReference>
<dbReference type="InterPro" id="IPR029039">
    <property type="entry name" value="Flavoprotein-like_sf"/>
</dbReference>
<organism evidence="7 8">
    <name type="scientific">Methanogenium marinum</name>
    <dbReference type="NCBI Taxonomy" id="348610"/>
    <lineage>
        <taxon>Archaea</taxon>
        <taxon>Methanobacteriati</taxon>
        <taxon>Methanobacteriota</taxon>
        <taxon>Stenosarchaea group</taxon>
        <taxon>Methanomicrobia</taxon>
        <taxon>Methanomicrobiales</taxon>
        <taxon>Methanomicrobiaceae</taxon>
        <taxon>Methanogenium</taxon>
    </lineage>
</organism>
<dbReference type="Proteomes" id="UP001143747">
    <property type="component" value="Unassembled WGS sequence"/>
</dbReference>
<evidence type="ECO:0000256" key="3">
    <source>
        <dbReference type="ARBA" id="ARBA00022630"/>
    </source>
</evidence>
<dbReference type="PANTHER" id="PTHR43278:SF4">
    <property type="entry name" value="NAD(P)H-DEPENDENT FMN-CONTAINING OXIDOREDUCTASE YWQN-RELATED"/>
    <property type="match status" value="1"/>
</dbReference>
<keyword evidence="3" id="KW-0285">Flavoprotein</keyword>
<comment type="caution">
    <text evidence="7">The sequence shown here is derived from an EMBL/GenBank/DDBJ whole genome shotgun (WGS) entry which is preliminary data.</text>
</comment>
<evidence type="ECO:0000256" key="2">
    <source>
        <dbReference type="ARBA" id="ARBA00001966"/>
    </source>
</evidence>
<evidence type="ECO:0000256" key="1">
    <source>
        <dbReference type="ARBA" id="ARBA00001917"/>
    </source>
</evidence>
<proteinExistence type="inferred from homology"/>
<gene>
    <name evidence="7" type="ORF">L0665_06625</name>
</gene>
<evidence type="ECO:0000256" key="5">
    <source>
        <dbReference type="ARBA" id="ARBA00038292"/>
    </source>
</evidence>
<dbReference type="SUPFAM" id="SSF52218">
    <property type="entry name" value="Flavoproteins"/>
    <property type="match status" value="1"/>
</dbReference>
<comment type="cofactor">
    <cofactor evidence="2">
        <name>[4Fe-4S] cluster</name>
        <dbReference type="ChEBI" id="CHEBI:49883"/>
    </cofactor>
</comment>
<dbReference type="RefSeq" id="WP_274924915.1">
    <property type="nucleotide sequence ID" value="NZ_JAKELO010000002.1"/>
</dbReference>
<feature type="domain" description="NADPH-dependent FMN reductase-like" evidence="6">
    <location>
        <begin position="109"/>
        <end position="233"/>
    </location>
</feature>
<evidence type="ECO:0000313" key="7">
    <source>
        <dbReference type="EMBL" id="MDE4908283.1"/>
    </source>
</evidence>
<dbReference type="PANTHER" id="PTHR43278">
    <property type="entry name" value="NAD(P)H-DEPENDENT FMN-CONTAINING OXIDOREDUCTASE YWQN-RELATED"/>
    <property type="match status" value="1"/>
</dbReference>
<dbReference type="InterPro" id="IPR051796">
    <property type="entry name" value="ISF_SsuE-like"/>
</dbReference>
<name>A0A9Q4KPQ1_9EURY</name>
<evidence type="ECO:0000259" key="6">
    <source>
        <dbReference type="Pfam" id="PF03358"/>
    </source>
</evidence>
<reference evidence="7" key="1">
    <citation type="submission" date="2022-01" db="EMBL/GenBank/DDBJ databases">
        <title>Draft genome of Methanogenium marinum DSM 15558.</title>
        <authorList>
            <person name="Chen S.-C."/>
            <person name="You Y.-T."/>
        </authorList>
    </citation>
    <scope>NUCLEOTIDE SEQUENCE</scope>
    <source>
        <strain evidence="7">DSM 15558</strain>
    </source>
</reference>
<evidence type="ECO:0000256" key="4">
    <source>
        <dbReference type="ARBA" id="ARBA00022643"/>
    </source>
</evidence>
<dbReference type="Pfam" id="PF03358">
    <property type="entry name" value="FMN_red"/>
    <property type="match status" value="1"/>
</dbReference>